<protein>
    <recommendedName>
        <fullName evidence="5">RxLR effector protein</fullName>
    </recommendedName>
</protein>
<keyword evidence="3 5" id="KW-0964">Secreted</keyword>
<evidence type="ECO:0000256" key="4">
    <source>
        <dbReference type="ARBA" id="ARBA00022729"/>
    </source>
</evidence>
<keyword evidence="4 5" id="KW-0732">Signal</keyword>
<dbReference type="AlphaFoldDB" id="A0A080ZM69"/>
<feature type="signal peptide" evidence="5">
    <location>
        <begin position="1"/>
        <end position="21"/>
    </location>
</feature>
<comment type="subcellular location">
    <subcellularLocation>
        <location evidence="1 5">Secreted</location>
    </subcellularLocation>
</comment>
<reference evidence="6 7" key="1">
    <citation type="submission" date="2013-11" db="EMBL/GenBank/DDBJ databases">
        <title>The Genome Sequence of Phytophthora parasitica P1976.</title>
        <authorList>
            <consortium name="The Broad Institute Genomics Platform"/>
            <person name="Russ C."/>
            <person name="Tyler B."/>
            <person name="Panabieres F."/>
            <person name="Shan W."/>
            <person name="Tripathy S."/>
            <person name="Grunwald N."/>
            <person name="Machado M."/>
            <person name="Johnson C.S."/>
            <person name="Walker B."/>
            <person name="Young S."/>
            <person name="Zeng Q."/>
            <person name="Gargeya S."/>
            <person name="Fitzgerald M."/>
            <person name="Haas B."/>
            <person name="Abouelleil A."/>
            <person name="Allen A.W."/>
            <person name="Alvarado L."/>
            <person name="Arachchi H.M."/>
            <person name="Berlin A.M."/>
            <person name="Chapman S.B."/>
            <person name="Gainer-Dewar J."/>
            <person name="Goldberg J."/>
            <person name="Griggs A."/>
            <person name="Gujja S."/>
            <person name="Hansen M."/>
            <person name="Howarth C."/>
            <person name="Imamovic A."/>
            <person name="Ireland A."/>
            <person name="Larimer J."/>
            <person name="McCowan C."/>
            <person name="Murphy C."/>
            <person name="Pearson M."/>
            <person name="Poon T.W."/>
            <person name="Priest M."/>
            <person name="Roberts A."/>
            <person name="Saif S."/>
            <person name="Shea T."/>
            <person name="Sisk P."/>
            <person name="Sykes S."/>
            <person name="Wortman J."/>
            <person name="Nusbaum C."/>
            <person name="Birren B."/>
        </authorList>
    </citation>
    <scope>NUCLEOTIDE SEQUENCE [LARGE SCALE GENOMIC DNA]</scope>
    <source>
        <strain evidence="6 7">P1976</strain>
    </source>
</reference>
<evidence type="ECO:0000256" key="1">
    <source>
        <dbReference type="ARBA" id="ARBA00004613"/>
    </source>
</evidence>
<dbReference type="InterPro" id="IPR031825">
    <property type="entry name" value="RXLR"/>
</dbReference>
<evidence type="ECO:0000256" key="3">
    <source>
        <dbReference type="ARBA" id="ARBA00022525"/>
    </source>
</evidence>
<dbReference type="Pfam" id="PF16810">
    <property type="entry name" value="RXLR"/>
    <property type="match status" value="1"/>
</dbReference>
<dbReference type="EMBL" id="ANJA01002854">
    <property type="protein sequence ID" value="ETO67730.1"/>
    <property type="molecule type" value="Genomic_DNA"/>
</dbReference>
<dbReference type="Proteomes" id="UP000028582">
    <property type="component" value="Unassembled WGS sequence"/>
</dbReference>
<evidence type="ECO:0000256" key="5">
    <source>
        <dbReference type="RuleBase" id="RU367124"/>
    </source>
</evidence>
<proteinExistence type="inferred from homology"/>
<name>A0A080ZM69_PHYNI</name>
<accession>A0A080ZM69</accession>
<comment type="similarity">
    <text evidence="2 5">Belongs to the RxLR effector family.</text>
</comment>
<sequence>MRGVFNVVIVLAVLASSPVIANQPGVLTKADPDLVVRDGTSHTRLLRVNDEGDDDLKLSEANEERVKISGQREIAKMFNLKQKEFDAIVAKAKRHNLSAAKKIQKNPLRGPDDLKSLEVQKFMRIYAKIKNPEKAKKLGYFKNSEQFARYKAFIKQPVSTV</sequence>
<gene>
    <name evidence="6" type="ORF">F444_15376</name>
</gene>
<evidence type="ECO:0000313" key="7">
    <source>
        <dbReference type="Proteomes" id="UP000028582"/>
    </source>
</evidence>
<comment type="domain">
    <text evidence="5">The RxLR-dEER motif acts to carry the protein into the host cell cytoplasm through binding to cell surface phosphatidylinositol-3-phosphate.</text>
</comment>
<comment type="caution">
    <text evidence="6">The sequence shown here is derived from an EMBL/GenBank/DDBJ whole genome shotgun (WGS) entry which is preliminary data.</text>
</comment>
<comment type="function">
    <text evidence="5">Effector that suppresses plant defense responses during pathogen infection.</text>
</comment>
<evidence type="ECO:0000313" key="6">
    <source>
        <dbReference type="EMBL" id="ETO67730.1"/>
    </source>
</evidence>
<feature type="chain" id="PRO_5044978259" description="RxLR effector protein" evidence="5">
    <location>
        <begin position="22"/>
        <end position="161"/>
    </location>
</feature>
<evidence type="ECO:0000256" key="2">
    <source>
        <dbReference type="ARBA" id="ARBA00010400"/>
    </source>
</evidence>
<organism evidence="6 7">
    <name type="scientific">Phytophthora nicotianae P1976</name>
    <dbReference type="NCBI Taxonomy" id="1317066"/>
    <lineage>
        <taxon>Eukaryota</taxon>
        <taxon>Sar</taxon>
        <taxon>Stramenopiles</taxon>
        <taxon>Oomycota</taxon>
        <taxon>Peronosporomycetes</taxon>
        <taxon>Peronosporales</taxon>
        <taxon>Peronosporaceae</taxon>
        <taxon>Phytophthora</taxon>
    </lineage>
</organism>